<dbReference type="InterPro" id="IPR044855">
    <property type="entry name" value="CoA-Trfase_III_dom3_sf"/>
</dbReference>
<accession>A0AB38F9C5</accession>
<evidence type="ECO:0000313" key="2">
    <source>
        <dbReference type="EMBL" id="SPZ37892.1"/>
    </source>
</evidence>
<organism evidence="2 3">
    <name type="scientific">Rhodococcus wratislaviensis</name>
    <name type="common">Tsukamurella wratislaviensis</name>
    <dbReference type="NCBI Taxonomy" id="44752"/>
    <lineage>
        <taxon>Bacteria</taxon>
        <taxon>Bacillati</taxon>
        <taxon>Actinomycetota</taxon>
        <taxon>Actinomycetes</taxon>
        <taxon>Mycobacteriales</taxon>
        <taxon>Nocardiaceae</taxon>
        <taxon>Rhodococcus</taxon>
    </lineage>
</organism>
<reference evidence="2 3" key="1">
    <citation type="submission" date="2018-06" db="EMBL/GenBank/DDBJ databases">
        <authorList>
            <consortium name="Pathogen Informatics"/>
            <person name="Doyle S."/>
        </authorList>
    </citation>
    <scope>NUCLEOTIDE SEQUENCE [LARGE SCALE GENOMIC DNA]</scope>
    <source>
        <strain evidence="2 3">NCTC13229</strain>
    </source>
</reference>
<dbReference type="Pfam" id="PF02515">
    <property type="entry name" value="CoA_transf_3"/>
    <property type="match status" value="1"/>
</dbReference>
<dbReference type="GO" id="GO:0033608">
    <property type="term" value="F:formyl-CoA transferase activity"/>
    <property type="evidence" value="ECO:0007669"/>
    <property type="project" value="UniProtKB-EC"/>
</dbReference>
<dbReference type="SUPFAM" id="SSF89796">
    <property type="entry name" value="CoA-transferase family III (CaiB/BaiF)"/>
    <property type="match status" value="1"/>
</dbReference>
<evidence type="ECO:0000256" key="1">
    <source>
        <dbReference type="ARBA" id="ARBA00022679"/>
    </source>
</evidence>
<name>A0AB38F9C5_RHOWR</name>
<dbReference type="PANTHER" id="PTHR48207:SF3">
    <property type="entry name" value="SUCCINATE--HYDROXYMETHYLGLUTARATE COA-TRANSFERASE"/>
    <property type="match status" value="1"/>
</dbReference>
<dbReference type="Gene3D" id="3.30.1540.10">
    <property type="entry name" value="formyl-coa transferase, domain 3"/>
    <property type="match status" value="1"/>
</dbReference>
<proteinExistence type="predicted"/>
<protein>
    <submittedName>
        <fullName evidence="2">CoA transferase</fullName>
        <ecNumber evidence="2">2.8.3.16</ecNumber>
    </submittedName>
</protein>
<dbReference type="AlphaFoldDB" id="A0AB38F9C5"/>
<dbReference type="PANTHER" id="PTHR48207">
    <property type="entry name" value="SUCCINATE--HYDROXYMETHYLGLUTARATE COA-TRANSFERASE"/>
    <property type="match status" value="1"/>
</dbReference>
<dbReference type="EC" id="2.8.3.16" evidence="2"/>
<dbReference type="Gene3D" id="3.40.50.10540">
    <property type="entry name" value="Crotonobetainyl-coa:carnitine coa-transferase, domain 1"/>
    <property type="match status" value="1"/>
</dbReference>
<dbReference type="InterPro" id="IPR003673">
    <property type="entry name" value="CoA-Trfase_fam_III"/>
</dbReference>
<comment type="caution">
    <text evidence="2">The sequence shown here is derived from an EMBL/GenBank/DDBJ whole genome shotgun (WGS) entry which is preliminary data.</text>
</comment>
<dbReference type="InterPro" id="IPR023606">
    <property type="entry name" value="CoA-Trfase_III_dom_1_sf"/>
</dbReference>
<gene>
    <name evidence="2" type="primary">frc_6</name>
    <name evidence="2" type="ORF">NCTC13229_01355</name>
</gene>
<dbReference type="EMBL" id="UAUI01000002">
    <property type="protein sequence ID" value="SPZ37892.1"/>
    <property type="molecule type" value="Genomic_DNA"/>
</dbReference>
<dbReference type="Proteomes" id="UP000251211">
    <property type="component" value="Unassembled WGS sequence"/>
</dbReference>
<evidence type="ECO:0000313" key="3">
    <source>
        <dbReference type="Proteomes" id="UP000251211"/>
    </source>
</evidence>
<keyword evidence="1 2" id="KW-0808">Transferase</keyword>
<sequence length="402" mass="45076">MTENHHETPSVLPLEGIRVLDIATVLAAPFAATLLAEFGAEVIKVEQPEVGDPVRHFAPYRDSQSLHWRVTNRNKKSITLDFHTEVGRSLFHRLVQEADVVVTNFRPAKLREWNIDFDDLVKVNPSLVYFHLTAFGRTGPYSDRPGFARVAEAMSGLTYTTGYADRAPVFAGYPIADGISGIYGAFSLMIALRHRDLTGEPQLVDLALYEPLLRLMEDLVVGYSGTGTVKERVGNAQPNICPNNVYPTSDGKYVILPASTDKMWNRVVNLLDDDELRRFATNEIRMRNRTLIDERIAKFTEQFTLEEVMTIFQENDIACGKVYSVADIVSDPQVLHRGNLTIIHDDDLDVDLMVQSPVPHFSAFSPTVESAPRLGEHNELIYRELLGIDSDAVKHYHDAGVI</sequence>
<dbReference type="InterPro" id="IPR050483">
    <property type="entry name" value="CoA-transferase_III_domain"/>
</dbReference>